<evidence type="ECO:0000313" key="2">
    <source>
        <dbReference type="EMBL" id="USQ97797.1"/>
    </source>
</evidence>
<evidence type="ECO:0000313" key="3">
    <source>
        <dbReference type="Proteomes" id="UP001057520"/>
    </source>
</evidence>
<dbReference type="SMART" id="SM00479">
    <property type="entry name" value="EXOIII"/>
    <property type="match status" value="1"/>
</dbReference>
<dbReference type="Gene3D" id="3.30.420.10">
    <property type="entry name" value="Ribonuclease H-like superfamily/Ribonuclease H"/>
    <property type="match status" value="1"/>
</dbReference>
<keyword evidence="2" id="KW-0378">Hydrolase</keyword>
<dbReference type="PANTHER" id="PTHR30231:SF42">
    <property type="entry name" value="EXONUCLEASE"/>
    <property type="match status" value="1"/>
</dbReference>
<dbReference type="EMBL" id="CP096040">
    <property type="protein sequence ID" value="USQ97797.1"/>
    <property type="molecule type" value="Genomic_DNA"/>
</dbReference>
<dbReference type="Proteomes" id="UP001057520">
    <property type="component" value="Chromosome"/>
</dbReference>
<sequence>MRVIALDFETANEQRASPCSIGLAWIEDGEVARIEHHYIRPPGNRFASFNMAFHGIRPEHVEDADEWPDVLERLRPELEGALVLAHNASFDISVIRRTCEHYDVRPPGFDYFCTVQVARGVWPELPSHKLNVVCGHLGVDFAHHDAAADAYACGRVALAAASLNAVTHVRDLPGSLGIAVGRLTPDGYTPPKGAPRYRRPAFAR</sequence>
<feature type="domain" description="Exonuclease" evidence="1">
    <location>
        <begin position="2"/>
        <end position="166"/>
    </location>
</feature>
<dbReference type="Pfam" id="PF00929">
    <property type="entry name" value="RNase_T"/>
    <property type="match status" value="1"/>
</dbReference>
<accession>A0ABY5A0M8</accession>
<keyword evidence="3" id="KW-1185">Reference proteome</keyword>
<dbReference type="InterPro" id="IPR012337">
    <property type="entry name" value="RNaseH-like_sf"/>
</dbReference>
<evidence type="ECO:0000259" key="1">
    <source>
        <dbReference type="SMART" id="SM00479"/>
    </source>
</evidence>
<dbReference type="InterPro" id="IPR036397">
    <property type="entry name" value="RNaseH_sf"/>
</dbReference>
<protein>
    <submittedName>
        <fullName evidence="2">3'-5' exonuclease</fullName>
    </submittedName>
</protein>
<keyword evidence="2" id="KW-0540">Nuclease</keyword>
<dbReference type="CDD" id="cd06130">
    <property type="entry name" value="DNA_pol_III_epsilon_like"/>
    <property type="match status" value="1"/>
</dbReference>
<name>A0ABY5A0M8_9CAUL</name>
<organism evidence="2 3">
    <name type="scientific">Caulobacter segnis</name>
    <dbReference type="NCBI Taxonomy" id="88688"/>
    <lineage>
        <taxon>Bacteria</taxon>
        <taxon>Pseudomonadati</taxon>
        <taxon>Pseudomonadota</taxon>
        <taxon>Alphaproteobacteria</taxon>
        <taxon>Caulobacterales</taxon>
        <taxon>Caulobacteraceae</taxon>
        <taxon>Caulobacter</taxon>
    </lineage>
</organism>
<gene>
    <name evidence="2" type="ORF">MZV50_09770</name>
</gene>
<dbReference type="SUPFAM" id="SSF53098">
    <property type="entry name" value="Ribonuclease H-like"/>
    <property type="match status" value="1"/>
</dbReference>
<dbReference type="PANTHER" id="PTHR30231">
    <property type="entry name" value="DNA POLYMERASE III SUBUNIT EPSILON"/>
    <property type="match status" value="1"/>
</dbReference>
<dbReference type="InterPro" id="IPR013520">
    <property type="entry name" value="Ribonucl_H"/>
</dbReference>
<keyword evidence="2" id="KW-0269">Exonuclease</keyword>
<reference evidence="2 3" key="1">
    <citation type="submission" date="2022-04" db="EMBL/GenBank/DDBJ databases">
        <title>Genome sequence of soybean root-associated Caulobacter segnis RL271.</title>
        <authorList>
            <person name="Longley R."/>
            <person name="Bonito G."/>
            <person name="Trigodet F."/>
            <person name="Crosson S."/>
            <person name="Fiebig A."/>
        </authorList>
    </citation>
    <scope>NUCLEOTIDE SEQUENCE [LARGE SCALE GENOMIC DNA]</scope>
    <source>
        <strain evidence="2 3">RL271</strain>
    </source>
</reference>
<proteinExistence type="predicted"/>
<dbReference type="GO" id="GO:0004527">
    <property type="term" value="F:exonuclease activity"/>
    <property type="evidence" value="ECO:0007669"/>
    <property type="project" value="UniProtKB-KW"/>
</dbReference>